<dbReference type="RefSeq" id="WP_108604409.1">
    <property type="nucleotide sequence ID" value="NZ_CP026604.1"/>
</dbReference>
<dbReference type="Proteomes" id="UP000244441">
    <property type="component" value="Chromosome"/>
</dbReference>
<dbReference type="SUPFAM" id="SSF49899">
    <property type="entry name" value="Concanavalin A-like lectins/glucanases"/>
    <property type="match status" value="1"/>
</dbReference>
<feature type="signal peptide" evidence="1">
    <location>
        <begin position="1"/>
        <end position="21"/>
    </location>
</feature>
<dbReference type="Pfam" id="PF13385">
    <property type="entry name" value="Laminin_G_3"/>
    <property type="match status" value="1"/>
</dbReference>
<gene>
    <name evidence="2" type="ORF">C2869_18895</name>
</gene>
<dbReference type="PROSITE" id="PS00018">
    <property type="entry name" value="EF_HAND_1"/>
    <property type="match status" value="1"/>
</dbReference>
<name>A0A2S0VVW6_9ALTE</name>
<evidence type="ECO:0000313" key="3">
    <source>
        <dbReference type="Proteomes" id="UP000244441"/>
    </source>
</evidence>
<feature type="chain" id="PRO_5015502983" description="LamG-like jellyroll fold domain-containing protein" evidence="1">
    <location>
        <begin position="22"/>
        <end position="274"/>
    </location>
</feature>
<protein>
    <recommendedName>
        <fullName evidence="4">LamG-like jellyroll fold domain-containing protein</fullName>
    </recommendedName>
</protein>
<dbReference type="AlphaFoldDB" id="A0A2S0VVW6"/>
<dbReference type="OrthoDB" id="6389037at2"/>
<keyword evidence="3" id="KW-1185">Reference proteome</keyword>
<dbReference type="InterPro" id="IPR018247">
    <property type="entry name" value="EF_Hand_1_Ca_BS"/>
</dbReference>
<keyword evidence="1" id="KW-0732">Signal</keyword>
<reference evidence="2 3" key="1">
    <citation type="submission" date="2018-01" db="EMBL/GenBank/DDBJ databases">
        <title>Genome sequence of a Cantenovulum-like bacteria.</title>
        <authorList>
            <person name="Tan W.R."/>
            <person name="Lau N.-S."/>
            <person name="Go F."/>
            <person name="Amirul A.-A.A."/>
        </authorList>
    </citation>
    <scope>NUCLEOTIDE SEQUENCE [LARGE SCALE GENOMIC DNA]</scope>
    <source>
        <strain evidence="2 3">CCB-QB4</strain>
    </source>
</reference>
<dbReference type="Gene3D" id="2.60.120.200">
    <property type="match status" value="1"/>
</dbReference>
<sequence length="274" mass="30781">MKNFKLLLLSLLILTSASNYAQTVLLLKADAESASFVDSSIYNHESTATQVTKTTTEFVFGGQSMFFDGNSSLNFPDNSHWALSDNDFTIDMWLKRSGNLTGVQTPISQWHSSLGFSFIILHHANYHNPNEIGVWFNGQVIDQLKGTLSNNWTHIAVVRTNDVIRLYFDGQQVGSDYLLPNNWSVNNSAANLKIGNQQDGNEGHGWQGYIDEVRITKHAIDPNQFPPTESYCEVEADFNQDGVVDINDLLARQEELKKWIKSCWKPALNGEACM</sequence>
<dbReference type="EMBL" id="CP026604">
    <property type="protein sequence ID" value="AWB68348.1"/>
    <property type="molecule type" value="Genomic_DNA"/>
</dbReference>
<evidence type="ECO:0000256" key="1">
    <source>
        <dbReference type="SAM" id="SignalP"/>
    </source>
</evidence>
<dbReference type="KEGG" id="cate:C2869_18895"/>
<organism evidence="2 3">
    <name type="scientific">Saccharobesus litoralis</name>
    <dbReference type="NCBI Taxonomy" id="2172099"/>
    <lineage>
        <taxon>Bacteria</taxon>
        <taxon>Pseudomonadati</taxon>
        <taxon>Pseudomonadota</taxon>
        <taxon>Gammaproteobacteria</taxon>
        <taxon>Alteromonadales</taxon>
        <taxon>Alteromonadaceae</taxon>
        <taxon>Saccharobesus</taxon>
    </lineage>
</organism>
<accession>A0A2S0VVW6</accession>
<dbReference type="InterPro" id="IPR013320">
    <property type="entry name" value="ConA-like_dom_sf"/>
</dbReference>
<evidence type="ECO:0000313" key="2">
    <source>
        <dbReference type="EMBL" id="AWB68348.1"/>
    </source>
</evidence>
<proteinExistence type="predicted"/>
<evidence type="ECO:0008006" key="4">
    <source>
        <dbReference type="Google" id="ProtNLM"/>
    </source>
</evidence>